<dbReference type="GO" id="GO:0000417">
    <property type="term" value="C:HIR complex"/>
    <property type="evidence" value="ECO:0007669"/>
    <property type="project" value="TreeGrafter"/>
</dbReference>
<keyword evidence="5" id="KW-0156">Chromatin regulator</keyword>
<evidence type="ECO:0000256" key="1">
    <source>
        <dbReference type="ARBA" id="ARBA00004123"/>
    </source>
</evidence>
<organism evidence="9">
    <name type="scientific">Cryptomonas curvata</name>
    <dbReference type="NCBI Taxonomy" id="233186"/>
    <lineage>
        <taxon>Eukaryota</taxon>
        <taxon>Cryptophyceae</taxon>
        <taxon>Cryptomonadales</taxon>
        <taxon>Cryptomonadaceae</taxon>
        <taxon>Cryptomonas</taxon>
    </lineage>
</organism>
<evidence type="ECO:0000256" key="5">
    <source>
        <dbReference type="ARBA" id="ARBA00022853"/>
    </source>
</evidence>
<evidence type="ECO:0000256" key="6">
    <source>
        <dbReference type="ARBA" id="ARBA00023242"/>
    </source>
</evidence>
<dbReference type="InterPro" id="IPR036322">
    <property type="entry name" value="WD40_repeat_dom_sf"/>
</dbReference>
<proteinExistence type="inferred from homology"/>
<dbReference type="GO" id="GO:0005634">
    <property type="term" value="C:nucleus"/>
    <property type="evidence" value="ECO:0007669"/>
    <property type="project" value="UniProtKB-SubCell"/>
</dbReference>
<evidence type="ECO:0000256" key="7">
    <source>
        <dbReference type="PROSITE-ProRule" id="PRU00221"/>
    </source>
</evidence>
<keyword evidence="6" id="KW-0539">Nucleus</keyword>
<dbReference type="InterPro" id="IPR015943">
    <property type="entry name" value="WD40/YVTN_repeat-like_dom_sf"/>
</dbReference>
<dbReference type="EMBL" id="HBEZ01031167">
    <property type="protein sequence ID" value="CAD8639594.1"/>
    <property type="molecule type" value="Transcribed_RNA"/>
</dbReference>
<dbReference type="Pfam" id="PF00400">
    <property type="entry name" value="WD40"/>
    <property type="match status" value="1"/>
</dbReference>
<comment type="subcellular location">
    <subcellularLocation>
        <location evidence="1">Nucleus</location>
    </subcellularLocation>
</comment>
<dbReference type="PANTHER" id="PTHR13831:SF0">
    <property type="entry name" value="PROTEIN HIRA"/>
    <property type="match status" value="1"/>
</dbReference>
<dbReference type="Pfam" id="PF24105">
    <property type="entry name" value="Beta-prop_CAF1B_HIR1"/>
    <property type="match status" value="1"/>
</dbReference>
<dbReference type="PROSITE" id="PS50294">
    <property type="entry name" value="WD_REPEATS_REGION"/>
    <property type="match status" value="2"/>
</dbReference>
<protein>
    <recommendedName>
        <fullName evidence="8">CAF1B/HIR1 beta-propeller domain-containing protein</fullName>
    </recommendedName>
</protein>
<keyword evidence="3 7" id="KW-0853">WD repeat</keyword>
<evidence type="ECO:0000313" key="9">
    <source>
        <dbReference type="EMBL" id="CAD8639594.1"/>
    </source>
</evidence>
<sequence length="419" mass="48613">MKFKLLKWIYHGKSEKKRLSIFSMDIQPFGNLILTCGQDFLVKIWVNETMQKGMINEDPILILENHKNIINTIRWSIDGKKFASGGDDGFLLIYEKTPPPLMELTWRVFHKFECHTGDIVDLTWCSNCAFIATASLDNSVIVWTLENKSILVKLPGHKGWVKGISWDPTGKFIATQSDDRKIIIWKTNSWKIIKKVKIKSKNKLTQNEIKSNFFSRLNWSTCGRYLLVCNSSFDGKKSSLFVLDRLKKFKKKTYLTGLELSARIIRSSFRLYKNIFKATLDSYYSFGTTGGMVNIGSISSLKCYMCFKYLLKNQIIDLSWASDGYTLICCSQDGYVFFLNFSSKELGKIVNLIDHRLFINRYYSILNNLTVDNVCNSCVKKNSCNEKIKRIIKNNINKSRILKKYKIIYIKKKKNIFNN</sequence>
<evidence type="ECO:0000256" key="2">
    <source>
        <dbReference type="ARBA" id="ARBA00007306"/>
    </source>
</evidence>
<dbReference type="GO" id="GO:0031491">
    <property type="term" value="F:nucleosome binding"/>
    <property type="evidence" value="ECO:0007669"/>
    <property type="project" value="TreeGrafter"/>
</dbReference>
<comment type="similarity">
    <text evidence="2">Belongs to the WD repeat HIR1 family.</text>
</comment>
<feature type="repeat" description="WD" evidence="7">
    <location>
        <begin position="63"/>
        <end position="95"/>
    </location>
</feature>
<evidence type="ECO:0000259" key="8">
    <source>
        <dbReference type="Pfam" id="PF24105"/>
    </source>
</evidence>
<reference evidence="9" key="1">
    <citation type="submission" date="2021-01" db="EMBL/GenBank/DDBJ databases">
        <authorList>
            <person name="Corre E."/>
            <person name="Pelletier E."/>
            <person name="Niang G."/>
            <person name="Scheremetjew M."/>
            <person name="Finn R."/>
            <person name="Kale V."/>
            <person name="Holt S."/>
            <person name="Cochrane G."/>
            <person name="Meng A."/>
            <person name="Brown T."/>
            <person name="Cohen L."/>
        </authorList>
    </citation>
    <scope>NUCLEOTIDE SEQUENCE</scope>
    <source>
        <strain evidence="9">CCAP979/52</strain>
    </source>
</reference>
<dbReference type="SUPFAM" id="SSF50978">
    <property type="entry name" value="WD40 repeat-like"/>
    <property type="match status" value="1"/>
</dbReference>
<dbReference type="InterPro" id="IPR055410">
    <property type="entry name" value="Beta-prop_CAF1B_HIR1"/>
</dbReference>
<feature type="repeat" description="WD" evidence="7">
    <location>
        <begin position="154"/>
        <end position="195"/>
    </location>
</feature>
<dbReference type="PANTHER" id="PTHR13831">
    <property type="entry name" value="MEMBER OF THE HIR1 FAMILY OF WD-REPEAT PROTEINS"/>
    <property type="match status" value="1"/>
</dbReference>
<accession>A0A7S0MIH1</accession>
<gene>
    <name evidence="9" type="ORF">CCUR1050_LOCUS17278</name>
</gene>
<dbReference type="Gene3D" id="2.130.10.10">
    <property type="entry name" value="YVTN repeat-like/Quinoprotein amine dehydrogenase"/>
    <property type="match status" value="2"/>
</dbReference>
<feature type="domain" description="CAF1B/HIR1 beta-propeller" evidence="8">
    <location>
        <begin position="17"/>
        <end position="234"/>
    </location>
</feature>
<name>A0A7S0MIH1_9CRYP</name>
<dbReference type="PROSITE" id="PS50082">
    <property type="entry name" value="WD_REPEATS_2"/>
    <property type="match status" value="3"/>
</dbReference>
<dbReference type="SMART" id="SM00320">
    <property type="entry name" value="WD40"/>
    <property type="match status" value="5"/>
</dbReference>
<keyword evidence="4" id="KW-0677">Repeat</keyword>
<dbReference type="InterPro" id="IPR031120">
    <property type="entry name" value="HIR1-like"/>
</dbReference>
<evidence type="ECO:0000256" key="3">
    <source>
        <dbReference type="ARBA" id="ARBA00022574"/>
    </source>
</evidence>
<dbReference type="AlphaFoldDB" id="A0A7S0MIH1"/>
<dbReference type="GO" id="GO:0000785">
    <property type="term" value="C:chromatin"/>
    <property type="evidence" value="ECO:0007669"/>
    <property type="project" value="TreeGrafter"/>
</dbReference>
<evidence type="ECO:0000256" key="4">
    <source>
        <dbReference type="ARBA" id="ARBA00022737"/>
    </source>
</evidence>
<dbReference type="GO" id="GO:0006351">
    <property type="term" value="P:DNA-templated transcription"/>
    <property type="evidence" value="ECO:0007669"/>
    <property type="project" value="InterPro"/>
</dbReference>
<feature type="repeat" description="WD" evidence="7">
    <location>
        <begin position="112"/>
        <end position="153"/>
    </location>
</feature>
<dbReference type="GO" id="GO:0006338">
    <property type="term" value="P:chromatin remodeling"/>
    <property type="evidence" value="ECO:0007669"/>
    <property type="project" value="TreeGrafter"/>
</dbReference>
<dbReference type="InterPro" id="IPR001680">
    <property type="entry name" value="WD40_rpt"/>
</dbReference>